<evidence type="ECO:0000313" key="6">
    <source>
        <dbReference type="Proteomes" id="UP000001070"/>
    </source>
</evidence>
<comment type="similarity">
    <text evidence="3">Belongs to the TO family.</text>
</comment>
<reference evidence="5 6" key="1">
    <citation type="journal article" date="2007" name="Nature">
        <title>Evolution of genes and genomes on the Drosophila phylogeny.</title>
        <authorList>
            <consortium name="Drosophila 12 Genomes Consortium"/>
            <person name="Clark A.G."/>
            <person name="Eisen M.B."/>
            <person name="Smith D.R."/>
            <person name="Bergman C.M."/>
            <person name="Oliver B."/>
            <person name="Markow T.A."/>
            <person name="Kaufman T.C."/>
            <person name="Kellis M."/>
            <person name="Gelbart W."/>
            <person name="Iyer V.N."/>
            <person name="Pollard D.A."/>
            <person name="Sackton T.B."/>
            <person name="Larracuente A.M."/>
            <person name="Singh N.D."/>
            <person name="Abad J.P."/>
            <person name="Abt D.N."/>
            <person name="Adryan B."/>
            <person name="Aguade M."/>
            <person name="Akashi H."/>
            <person name="Anderson W.W."/>
            <person name="Aquadro C.F."/>
            <person name="Ardell D.H."/>
            <person name="Arguello R."/>
            <person name="Artieri C.G."/>
            <person name="Barbash D.A."/>
            <person name="Barker D."/>
            <person name="Barsanti P."/>
            <person name="Batterham P."/>
            <person name="Batzoglou S."/>
            <person name="Begun D."/>
            <person name="Bhutkar A."/>
            <person name="Blanco E."/>
            <person name="Bosak S.A."/>
            <person name="Bradley R.K."/>
            <person name="Brand A.D."/>
            <person name="Brent M.R."/>
            <person name="Brooks A.N."/>
            <person name="Brown R.H."/>
            <person name="Butlin R.K."/>
            <person name="Caggese C."/>
            <person name="Calvi B.R."/>
            <person name="Bernardo de Carvalho A."/>
            <person name="Caspi A."/>
            <person name="Castrezana S."/>
            <person name="Celniker S.E."/>
            <person name="Chang J.L."/>
            <person name="Chapple C."/>
            <person name="Chatterji S."/>
            <person name="Chinwalla A."/>
            <person name="Civetta A."/>
            <person name="Clifton S.W."/>
            <person name="Comeron J.M."/>
            <person name="Costello J.C."/>
            <person name="Coyne J.A."/>
            <person name="Daub J."/>
            <person name="David R.G."/>
            <person name="Delcher A.L."/>
            <person name="Delehaunty K."/>
            <person name="Do C.B."/>
            <person name="Ebling H."/>
            <person name="Edwards K."/>
            <person name="Eickbush T."/>
            <person name="Evans J.D."/>
            <person name="Filipski A."/>
            <person name="Findeiss S."/>
            <person name="Freyhult E."/>
            <person name="Fulton L."/>
            <person name="Fulton R."/>
            <person name="Garcia A.C."/>
            <person name="Gardiner A."/>
            <person name="Garfield D.A."/>
            <person name="Garvin B.E."/>
            <person name="Gibson G."/>
            <person name="Gilbert D."/>
            <person name="Gnerre S."/>
            <person name="Godfrey J."/>
            <person name="Good R."/>
            <person name="Gotea V."/>
            <person name="Gravely B."/>
            <person name="Greenberg A.J."/>
            <person name="Griffiths-Jones S."/>
            <person name="Gross S."/>
            <person name="Guigo R."/>
            <person name="Gustafson E.A."/>
            <person name="Haerty W."/>
            <person name="Hahn M.W."/>
            <person name="Halligan D.L."/>
            <person name="Halpern A.L."/>
            <person name="Halter G.M."/>
            <person name="Han M.V."/>
            <person name="Heger A."/>
            <person name="Hillier L."/>
            <person name="Hinrichs A.S."/>
            <person name="Holmes I."/>
            <person name="Hoskins R.A."/>
            <person name="Hubisz M.J."/>
            <person name="Hultmark D."/>
            <person name="Huntley M.A."/>
            <person name="Jaffe D.B."/>
            <person name="Jagadeeshan S."/>
            <person name="Jeck W.R."/>
            <person name="Johnson J."/>
            <person name="Jones C.D."/>
            <person name="Jordan W.C."/>
            <person name="Karpen G.H."/>
            <person name="Kataoka E."/>
            <person name="Keightley P.D."/>
            <person name="Kheradpour P."/>
            <person name="Kirkness E.F."/>
            <person name="Koerich L.B."/>
            <person name="Kristiansen K."/>
            <person name="Kudrna D."/>
            <person name="Kulathinal R.J."/>
            <person name="Kumar S."/>
            <person name="Kwok R."/>
            <person name="Lander E."/>
            <person name="Langley C.H."/>
            <person name="Lapoint R."/>
            <person name="Lazzaro B.P."/>
            <person name="Lee S.J."/>
            <person name="Levesque L."/>
            <person name="Li R."/>
            <person name="Lin C.F."/>
            <person name="Lin M.F."/>
            <person name="Lindblad-Toh K."/>
            <person name="Llopart A."/>
            <person name="Long M."/>
            <person name="Low L."/>
            <person name="Lozovsky E."/>
            <person name="Lu J."/>
            <person name="Luo M."/>
            <person name="Machado C.A."/>
            <person name="Makalowski W."/>
            <person name="Marzo M."/>
            <person name="Matsuda M."/>
            <person name="Matzkin L."/>
            <person name="McAllister B."/>
            <person name="McBride C.S."/>
            <person name="McKernan B."/>
            <person name="McKernan K."/>
            <person name="Mendez-Lago M."/>
            <person name="Minx P."/>
            <person name="Mollenhauer M.U."/>
            <person name="Montooth K."/>
            <person name="Mount S.M."/>
            <person name="Mu X."/>
            <person name="Myers E."/>
            <person name="Negre B."/>
            <person name="Newfeld S."/>
            <person name="Nielsen R."/>
            <person name="Noor M.A."/>
            <person name="O'Grady P."/>
            <person name="Pachter L."/>
            <person name="Papaceit M."/>
            <person name="Parisi M.J."/>
            <person name="Parisi M."/>
            <person name="Parts L."/>
            <person name="Pedersen J.S."/>
            <person name="Pesole G."/>
            <person name="Phillippy A.M."/>
            <person name="Ponting C.P."/>
            <person name="Pop M."/>
            <person name="Porcelli D."/>
            <person name="Powell J.R."/>
            <person name="Prohaska S."/>
            <person name="Pruitt K."/>
            <person name="Puig M."/>
            <person name="Quesneville H."/>
            <person name="Ram K.R."/>
            <person name="Rand D."/>
            <person name="Rasmussen M.D."/>
            <person name="Reed L.K."/>
            <person name="Reenan R."/>
            <person name="Reily A."/>
            <person name="Remington K.A."/>
            <person name="Rieger T.T."/>
            <person name="Ritchie M.G."/>
            <person name="Robin C."/>
            <person name="Rogers Y.H."/>
            <person name="Rohde C."/>
            <person name="Rozas J."/>
            <person name="Rubenfield M.J."/>
            <person name="Ruiz A."/>
            <person name="Russo S."/>
            <person name="Salzberg S.L."/>
            <person name="Sanchez-Gracia A."/>
            <person name="Saranga D.J."/>
            <person name="Sato H."/>
            <person name="Schaeffer S.W."/>
            <person name="Schatz M.C."/>
            <person name="Schlenke T."/>
            <person name="Schwartz R."/>
            <person name="Segarra C."/>
            <person name="Singh R.S."/>
            <person name="Sirot L."/>
            <person name="Sirota M."/>
            <person name="Sisneros N.B."/>
            <person name="Smith C.D."/>
            <person name="Smith T.F."/>
            <person name="Spieth J."/>
            <person name="Stage D.E."/>
            <person name="Stark A."/>
            <person name="Stephan W."/>
            <person name="Strausberg R.L."/>
            <person name="Strempel S."/>
            <person name="Sturgill D."/>
            <person name="Sutton G."/>
            <person name="Sutton G.G."/>
            <person name="Tao W."/>
            <person name="Teichmann S."/>
            <person name="Tobari Y.N."/>
            <person name="Tomimura Y."/>
            <person name="Tsolas J.M."/>
            <person name="Valente V.L."/>
            <person name="Venter E."/>
            <person name="Venter J.C."/>
            <person name="Vicario S."/>
            <person name="Vieira F.G."/>
            <person name="Vilella A.J."/>
            <person name="Villasante A."/>
            <person name="Walenz B."/>
            <person name="Wang J."/>
            <person name="Wasserman M."/>
            <person name="Watts T."/>
            <person name="Wilson D."/>
            <person name="Wilson R.K."/>
            <person name="Wing R.A."/>
            <person name="Wolfner M.F."/>
            <person name="Wong A."/>
            <person name="Wong G.K."/>
            <person name="Wu C.I."/>
            <person name="Wu G."/>
            <person name="Yamamoto D."/>
            <person name="Yang H.P."/>
            <person name="Yang S.P."/>
            <person name="Yorke J.A."/>
            <person name="Yoshida K."/>
            <person name="Zdobnov E."/>
            <person name="Zhang P."/>
            <person name="Zhang Y."/>
            <person name="Zimin A.V."/>
            <person name="Baldwin J."/>
            <person name="Abdouelleil A."/>
            <person name="Abdulkadir J."/>
            <person name="Abebe A."/>
            <person name="Abera B."/>
            <person name="Abreu J."/>
            <person name="Acer S.C."/>
            <person name="Aftuck L."/>
            <person name="Alexander A."/>
            <person name="An P."/>
            <person name="Anderson E."/>
            <person name="Anderson S."/>
            <person name="Arachi H."/>
            <person name="Azer M."/>
            <person name="Bachantsang P."/>
            <person name="Barry A."/>
            <person name="Bayul T."/>
            <person name="Berlin A."/>
            <person name="Bessette D."/>
            <person name="Bloom T."/>
            <person name="Blye J."/>
            <person name="Boguslavskiy L."/>
            <person name="Bonnet C."/>
            <person name="Boukhgalter B."/>
            <person name="Bourzgui I."/>
            <person name="Brown A."/>
            <person name="Cahill P."/>
            <person name="Channer S."/>
            <person name="Cheshatsang Y."/>
            <person name="Chuda L."/>
            <person name="Citroen M."/>
            <person name="Collymore A."/>
            <person name="Cooke P."/>
            <person name="Costello M."/>
            <person name="D'Aco K."/>
            <person name="Daza R."/>
            <person name="De Haan G."/>
            <person name="DeGray S."/>
            <person name="DeMaso C."/>
            <person name="Dhargay N."/>
            <person name="Dooley K."/>
            <person name="Dooley E."/>
            <person name="Doricent M."/>
            <person name="Dorje P."/>
            <person name="Dorjee K."/>
            <person name="Dupes A."/>
            <person name="Elong R."/>
            <person name="Falk J."/>
            <person name="Farina A."/>
            <person name="Faro S."/>
            <person name="Ferguson D."/>
            <person name="Fisher S."/>
            <person name="Foley C.D."/>
            <person name="Franke A."/>
            <person name="Friedrich D."/>
            <person name="Gadbois L."/>
            <person name="Gearin G."/>
            <person name="Gearin C.R."/>
            <person name="Giannoukos G."/>
            <person name="Goode T."/>
            <person name="Graham J."/>
            <person name="Grandbois E."/>
            <person name="Grewal S."/>
            <person name="Gyaltsen K."/>
            <person name="Hafez N."/>
            <person name="Hagos B."/>
            <person name="Hall J."/>
            <person name="Henson C."/>
            <person name="Hollinger A."/>
            <person name="Honan T."/>
            <person name="Huard M.D."/>
            <person name="Hughes L."/>
            <person name="Hurhula B."/>
            <person name="Husby M.E."/>
            <person name="Kamat A."/>
            <person name="Kanga B."/>
            <person name="Kashin S."/>
            <person name="Khazanovich D."/>
            <person name="Kisner P."/>
            <person name="Lance K."/>
            <person name="Lara M."/>
            <person name="Lee W."/>
            <person name="Lennon N."/>
            <person name="Letendre F."/>
            <person name="LeVine R."/>
            <person name="Lipovsky A."/>
            <person name="Liu X."/>
            <person name="Liu J."/>
            <person name="Liu S."/>
            <person name="Lokyitsang T."/>
            <person name="Lokyitsang Y."/>
            <person name="Lubonja R."/>
            <person name="Lui A."/>
            <person name="MacDonald P."/>
            <person name="Magnisalis V."/>
            <person name="Maru K."/>
            <person name="Matthews C."/>
            <person name="McCusker W."/>
            <person name="McDonough S."/>
            <person name="Mehta T."/>
            <person name="Meldrim J."/>
            <person name="Meneus L."/>
            <person name="Mihai O."/>
            <person name="Mihalev A."/>
            <person name="Mihova T."/>
            <person name="Mittelman R."/>
            <person name="Mlenga V."/>
            <person name="Montmayeur A."/>
            <person name="Mulrain L."/>
            <person name="Navidi A."/>
            <person name="Naylor J."/>
            <person name="Negash T."/>
            <person name="Nguyen T."/>
            <person name="Nguyen N."/>
            <person name="Nicol R."/>
            <person name="Norbu C."/>
            <person name="Norbu N."/>
            <person name="Novod N."/>
            <person name="O'Neill B."/>
            <person name="Osman S."/>
            <person name="Markiewicz E."/>
            <person name="Oyono O.L."/>
            <person name="Patti C."/>
            <person name="Phunkhang P."/>
            <person name="Pierre F."/>
            <person name="Priest M."/>
            <person name="Raghuraman S."/>
            <person name="Rege F."/>
            <person name="Reyes R."/>
            <person name="Rise C."/>
            <person name="Rogov P."/>
            <person name="Ross K."/>
            <person name="Ryan E."/>
            <person name="Settipalli S."/>
            <person name="Shea T."/>
            <person name="Sherpa N."/>
            <person name="Shi L."/>
            <person name="Shih D."/>
            <person name="Sparrow T."/>
            <person name="Spaulding J."/>
            <person name="Stalker J."/>
            <person name="Stange-Thomann N."/>
            <person name="Stavropoulos S."/>
            <person name="Stone C."/>
            <person name="Strader C."/>
            <person name="Tesfaye S."/>
            <person name="Thomson T."/>
            <person name="Thoulutsang Y."/>
            <person name="Thoulutsang D."/>
            <person name="Topham K."/>
            <person name="Topping I."/>
            <person name="Tsamla T."/>
            <person name="Vassiliev H."/>
            <person name="Vo A."/>
            <person name="Wangchuk T."/>
            <person name="Wangdi T."/>
            <person name="Weiand M."/>
            <person name="Wilkinson J."/>
            <person name="Wilson A."/>
            <person name="Yadav S."/>
            <person name="Young G."/>
            <person name="Yu Q."/>
            <person name="Zembek L."/>
            <person name="Zhong D."/>
            <person name="Zimmer A."/>
            <person name="Zwirko Z."/>
            <person name="Jaffe D.B."/>
            <person name="Alvarez P."/>
            <person name="Brockman W."/>
            <person name="Butler J."/>
            <person name="Chin C."/>
            <person name="Gnerre S."/>
            <person name="Grabherr M."/>
            <person name="Kleber M."/>
            <person name="Mauceli E."/>
            <person name="MacCallum I."/>
        </authorList>
    </citation>
    <scope>NUCLEOTIDE SEQUENCE [LARGE SCALE GENOMIC DNA]</scope>
    <source>
        <strain evidence="6">Tucson 15287-2541.00</strain>
    </source>
</reference>
<evidence type="ECO:0000256" key="2">
    <source>
        <dbReference type="ARBA" id="ARBA00023108"/>
    </source>
</evidence>
<feature type="signal peptide" evidence="4">
    <location>
        <begin position="1"/>
        <end position="30"/>
    </location>
</feature>
<feature type="chain" id="PRO_5002812983" evidence="4">
    <location>
        <begin position="31"/>
        <end position="263"/>
    </location>
</feature>
<organism evidence="6">
    <name type="scientific">Drosophila grimshawi</name>
    <name type="common">Hawaiian fruit fly</name>
    <name type="synonym">Idiomyia grimshawi</name>
    <dbReference type="NCBI Taxonomy" id="7222"/>
    <lineage>
        <taxon>Eukaryota</taxon>
        <taxon>Metazoa</taxon>
        <taxon>Ecdysozoa</taxon>
        <taxon>Arthropoda</taxon>
        <taxon>Hexapoda</taxon>
        <taxon>Insecta</taxon>
        <taxon>Pterygota</taxon>
        <taxon>Neoptera</taxon>
        <taxon>Endopterygota</taxon>
        <taxon>Diptera</taxon>
        <taxon>Brachycera</taxon>
        <taxon>Muscomorpha</taxon>
        <taxon>Ephydroidea</taxon>
        <taxon>Drosophilidae</taxon>
        <taxon>Drosophila</taxon>
        <taxon>Hawaiian Drosophila</taxon>
    </lineage>
</organism>
<dbReference type="HOGENOM" id="CLU_069908_1_0_1"/>
<dbReference type="GO" id="GO:0005615">
    <property type="term" value="C:extracellular space"/>
    <property type="evidence" value="ECO:0007669"/>
    <property type="project" value="TreeGrafter"/>
</dbReference>
<dbReference type="OMA" id="RIVYAQY"/>
<dbReference type="KEGG" id="dgr:6568507"/>
<name>B4JUI5_DROGR</name>
<proteinExistence type="inferred from homology"/>
<dbReference type="Proteomes" id="UP000001070">
    <property type="component" value="Unassembled WGS sequence"/>
</dbReference>
<dbReference type="eggNOG" id="ENOG502RZB3">
    <property type="taxonomic scope" value="Eukaryota"/>
</dbReference>
<evidence type="ECO:0000256" key="1">
    <source>
        <dbReference type="ARBA" id="ARBA00022729"/>
    </source>
</evidence>
<dbReference type="FunCoup" id="B4JUI5">
    <property type="interactions" value="76"/>
</dbReference>
<evidence type="ECO:0000256" key="3">
    <source>
        <dbReference type="ARBA" id="ARBA00060902"/>
    </source>
</evidence>
<gene>
    <name evidence="5" type="primary">Dgri\GH15731</name>
    <name evidence="5" type="ORF">Dgri_GH15731</name>
</gene>
<dbReference type="Pfam" id="PF06585">
    <property type="entry name" value="JHBP"/>
    <property type="match status" value="1"/>
</dbReference>
<dbReference type="InterPro" id="IPR038606">
    <property type="entry name" value="To_sf"/>
</dbReference>
<dbReference type="OrthoDB" id="8183816at2759"/>
<dbReference type="EMBL" id="CH916374">
    <property type="protein sequence ID" value="EDV91155.1"/>
    <property type="molecule type" value="Genomic_DNA"/>
</dbReference>
<keyword evidence="2" id="KW-0090">Biological rhythms</keyword>
<accession>B4JUI5</accession>
<dbReference type="PANTHER" id="PTHR11008:SF15">
    <property type="entry name" value="CIRCADIAN CLOCK-CONTROLLED PROTEIN"/>
    <property type="match status" value="1"/>
</dbReference>
<keyword evidence="6" id="KW-1185">Reference proteome</keyword>
<dbReference type="AlphaFoldDB" id="B4JUI5"/>
<dbReference type="InterPro" id="IPR010562">
    <property type="entry name" value="Haemolymph_juvenile_hormone-bd"/>
</dbReference>
<dbReference type="Gene3D" id="3.15.10.30">
    <property type="entry name" value="Haemolymph juvenile hormone binding protein"/>
    <property type="match status" value="1"/>
</dbReference>
<protein>
    <submittedName>
        <fullName evidence="5">GH15731</fullName>
    </submittedName>
</protein>
<dbReference type="PhylomeDB" id="B4JUI5"/>
<keyword evidence="1 4" id="KW-0732">Signal</keyword>
<dbReference type="GO" id="GO:0007623">
    <property type="term" value="P:circadian rhythm"/>
    <property type="evidence" value="ECO:0007669"/>
    <property type="project" value="UniProtKB-ARBA"/>
</dbReference>
<dbReference type="SMART" id="SM00700">
    <property type="entry name" value="JHBP"/>
    <property type="match status" value="1"/>
</dbReference>
<evidence type="ECO:0000313" key="5">
    <source>
        <dbReference type="EMBL" id="EDV91155.1"/>
    </source>
</evidence>
<dbReference type="InParanoid" id="B4JUI5"/>
<dbReference type="PANTHER" id="PTHR11008">
    <property type="entry name" value="PROTEIN TAKEOUT-LIKE PROTEIN"/>
    <property type="match status" value="1"/>
</dbReference>
<evidence type="ECO:0000256" key="4">
    <source>
        <dbReference type="SAM" id="SignalP"/>
    </source>
</evidence>
<dbReference type="SMR" id="B4JUI5"/>
<sequence>MSQQSLANCNSLFLMAAFVIAAGIFGVTEASSQIDVDQDLKHLIGRCHRDPGNPDEYNDCMKQVFNDLRAYFTTGVPSYNIQPFDPHQSPYVELRRGDPHGPGSFKLVLRNVSEYGWSRSEVTKFHSDAEDHRIVYAQYFPEKSLEGEYEFVAKLLGTELRRQGHWNMTLYDYSQTTSVRRVGDPGSLLKVHVEVDRIGGMEMHIGNLLQGQSLNQVADGVINSMWQLGLPFVRPMINELVSTAFTDIFNESFRHFPLEKFLS</sequence>
<dbReference type="FunFam" id="3.15.10.30:FF:000001">
    <property type="entry name" value="Takeout-like protein 1"/>
    <property type="match status" value="1"/>
</dbReference>